<sequence>MDDEEATRALANAVGPFCDWAGLLNWLGLTEKDSLGLVSDGQLLNVRTLEGDVLFPSSQLGPNGELVARLREVLKVLRGSLDEWSIALWIVNKDIQDGVSNLERLQPAKLRP</sequence>
<gene>
    <name evidence="1" type="ORF">MQH31_05825</name>
</gene>
<evidence type="ECO:0000313" key="1">
    <source>
        <dbReference type="EMBL" id="MCI4657329.1"/>
    </source>
</evidence>
<dbReference type="AlphaFoldDB" id="A0AA41QTS0"/>
<protein>
    <submittedName>
        <fullName evidence="1">Uncharacterized protein</fullName>
    </submittedName>
</protein>
<dbReference type="Proteomes" id="UP001165341">
    <property type="component" value="Unassembled WGS sequence"/>
</dbReference>
<dbReference type="RefSeq" id="WP_243011278.1">
    <property type="nucleotide sequence ID" value="NZ_JALGAR010000001.1"/>
</dbReference>
<dbReference type="EMBL" id="JALGAR010000001">
    <property type="protein sequence ID" value="MCI4657329.1"/>
    <property type="molecule type" value="Genomic_DNA"/>
</dbReference>
<accession>A0AA41QTS0</accession>
<evidence type="ECO:0000313" key="2">
    <source>
        <dbReference type="Proteomes" id="UP001165341"/>
    </source>
</evidence>
<organism evidence="1 2">
    <name type="scientific">Cryobacterium zhongshanensis</name>
    <dbReference type="NCBI Taxonomy" id="2928153"/>
    <lineage>
        <taxon>Bacteria</taxon>
        <taxon>Bacillati</taxon>
        <taxon>Actinomycetota</taxon>
        <taxon>Actinomycetes</taxon>
        <taxon>Micrococcales</taxon>
        <taxon>Microbacteriaceae</taxon>
        <taxon>Cryobacterium</taxon>
    </lineage>
</organism>
<proteinExistence type="predicted"/>
<comment type="caution">
    <text evidence="1">The sequence shown here is derived from an EMBL/GenBank/DDBJ whole genome shotgun (WGS) entry which is preliminary data.</text>
</comment>
<keyword evidence="2" id="KW-1185">Reference proteome</keyword>
<name>A0AA41QTS0_9MICO</name>
<reference evidence="1" key="1">
    <citation type="submission" date="2022-03" db="EMBL/GenBank/DDBJ databases">
        <title>Cryobacterium sp. nov. strain ZS14-85, isolated from Antarctic soil.</title>
        <authorList>
            <person name="Li J."/>
            <person name="Niu G."/>
        </authorList>
    </citation>
    <scope>NUCLEOTIDE SEQUENCE</scope>
    <source>
        <strain evidence="1">ZS14-85</strain>
    </source>
</reference>